<name>A0ABQ7S8W2_9ACAR</name>
<comment type="subcellular location">
    <subcellularLocation>
        <location evidence="1">Membrane</location>
        <topology evidence="1">Multi-pass membrane protein</topology>
    </subcellularLocation>
</comment>
<evidence type="ECO:0000256" key="5">
    <source>
        <dbReference type="ARBA" id="ARBA00023136"/>
    </source>
</evidence>
<dbReference type="PANTHER" id="PTHR21347">
    <property type="entry name" value="CLEFT LIP AND PALATE ASSOCIATED TRANSMEMBRANE PROTEIN-RELATED"/>
    <property type="match status" value="1"/>
</dbReference>
<dbReference type="SUPFAM" id="SSF48452">
    <property type="entry name" value="TPR-like"/>
    <property type="match status" value="1"/>
</dbReference>
<evidence type="ECO:0000256" key="8">
    <source>
        <dbReference type="SAM" id="Phobius"/>
    </source>
</evidence>
<dbReference type="InterPro" id="IPR011990">
    <property type="entry name" value="TPR-like_helical_dom_sf"/>
</dbReference>
<dbReference type="InterPro" id="IPR008429">
    <property type="entry name" value="CLPTM1"/>
</dbReference>
<gene>
    <name evidence="9" type="primary">CLPTM1</name>
    <name evidence="9" type="ORF">GZH46_01613</name>
</gene>
<keyword evidence="5 8" id="KW-0472">Membrane</keyword>
<protein>
    <submittedName>
        <fullName evidence="9">Cleft lip and palate transmembrane protein 1</fullName>
    </submittedName>
</protein>
<evidence type="ECO:0000256" key="6">
    <source>
        <dbReference type="SAM" id="Coils"/>
    </source>
</evidence>
<keyword evidence="4 8" id="KW-1133">Transmembrane helix</keyword>
<sequence length="1322" mass="153394">MSTSDQNTEPGTDGRSGSDGINSGAAQSSTGARDVATQPQPQPEQVGQEPPRLFKILKSLLVKLAIVWMVSRFFQRGPPPTSVTNNKNIDSSVPASQVRPAGNLFGHGFPMDMYVYVSENPIEPDFFDPNQLKWFQKGIVYDDWTSGPNKDSTYQAEFDVKLSPAVKNNGSLWYHVYLVRLGNLPYRSVQEDRYSSVYTLHKTKQLNRYKKRRYKDTHNLLTGKTDKSEIEQEKIKQKIQEEIISHWHPNMTINVVYDQNPWTPGSVPHPFDEVIEFEPLTGKYYPIVYLNDYWNLMRDYLPINETVDSIRISMTYQPLSLFKWQLYAAQNMRSKWSSMLGAEAMGTDEEQDYIKEALLETSPILLALTVIVSIAHSITEFMAFKNDIQFWKDRKSLEGLSVRSVFFNIFQSVVVLLYVLDNDTNTVIRISVGIGLLIELWKLPKVVNINIDYNHRLFGIFPTISFSDKGSYVESSTKQYDMLAYKYLSWVIFPLFLGYAIYSLLYQEHKGWYSFILNMIYGFLLVFGFIMMTPQLFINYKLKSVAHLPWRMLTYKFLNTFIDDIFAFVIKMPIMYRIGCFRDDIIFVIYLYQRWIYRVDPKRMNEFGVSGEELEAAKLQSTGRDAPQAIEAEYQDAINILQTIILDRLPSRSALSLLGYCHYMEQDYLAAENCYQQLCDEVCIDNIEYYVYYACSLFMSGKLDMAIQVSTSIEEKLRDSSDAGNGDSWDLIINNLQALVSYLRKDYATARTWFSRLGPSNLERDFNLAALLYHQEKYESAIQSYESITRAMNTDRASNEILYNIALNYYRLERYEECLKCLDEIIERGIRDHPELNVGLRTDGIHTKSVGNSRVLAESALIEALNLKFAVQYRNGDIEDSQKSLTDMPLRNLNELDPVTLHNQAILFCSYKEIEESYDKLQYLLSQKFVGAECPDETFPNLLIICCQNQLYDIASELMTDNSDLAYQCLSEDLYDFLQAIISQQTSCDEAYSKFDFLLERQIGRLRKLEKLRDNNSEFKSSNDGGEYERHLNYGVQILMSQAKILWDMQYYEAIEKLFRKTAMFFCNQSIWKINVTHAMYMQDTKYKQAAEFYEQFVKDNYDNLLAVDPMILANLCVSYVLTGQNEDAEELMRRIENEELKLTKQQNNQRSQSAIAKQTLISTKCEQIDDYDDVLDNFFDKVNQRSEAYQPLHFCIINLVIGTLYCVKFNYEFGLNRVMKSLEPLSDKLNADTWFYTKRCILSMCEQMVKQTVVISDSVMRQCIDFLIECEKIGLKLKASLAPQFAAPRSSNGNVDSLQQVKTITFEARHLRWLLIKILYE</sequence>
<evidence type="ECO:0000256" key="3">
    <source>
        <dbReference type="ARBA" id="ARBA00022692"/>
    </source>
</evidence>
<evidence type="ECO:0000256" key="2">
    <source>
        <dbReference type="ARBA" id="ARBA00009310"/>
    </source>
</evidence>
<evidence type="ECO:0000256" key="4">
    <source>
        <dbReference type="ARBA" id="ARBA00022989"/>
    </source>
</evidence>
<evidence type="ECO:0000256" key="1">
    <source>
        <dbReference type="ARBA" id="ARBA00004141"/>
    </source>
</evidence>
<dbReference type="Proteomes" id="UP000825002">
    <property type="component" value="Unassembled WGS sequence"/>
</dbReference>
<feature type="region of interest" description="Disordered" evidence="7">
    <location>
        <begin position="1"/>
        <end position="50"/>
    </location>
</feature>
<feature type="compositionally biased region" description="Polar residues" evidence="7">
    <location>
        <begin position="1"/>
        <end position="10"/>
    </location>
</feature>
<comment type="similarity">
    <text evidence="2">Belongs to the CLPTM1 family.</text>
</comment>
<keyword evidence="6" id="KW-0175">Coiled coil</keyword>
<feature type="transmembrane region" description="Helical" evidence="8">
    <location>
        <begin position="487"/>
        <end position="506"/>
    </location>
</feature>
<evidence type="ECO:0000313" key="9">
    <source>
        <dbReference type="EMBL" id="KAG9509857.1"/>
    </source>
</evidence>
<dbReference type="Gene3D" id="1.25.40.10">
    <property type="entry name" value="Tetratricopeptide repeat domain"/>
    <property type="match status" value="1"/>
</dbReference>
<dbReference type="PANTHER" id="PTHR21347:SF14">
    <property type="entry name" value="LIPID SCRAMBLASE CLPTM1-RELATED"/>
    <property type="match status" value="1"/>
</dbReference>
<accession>A0ABQ7S8W2</accession>
<keyword evidence="3 8" id="KW-0812">Transmembrane</keyword>
<dbReference type="EMBL" id="JAIFTH010000307">
    <property type="protein sequence ID" value="KAG9509857.1"/>
    <property type="molecule type" value="Genomic_DNA"/>
</dbReference>
<comment type="caution">
    <text evidence="9">The sequence shown here is derived from an EMBL/GenBank/DDBJ whole genome shotgun (WGS) entry which is preliminary data.</text>
</comment>
<evidence type="ECO:0000313" key="10">
    <source>
        <dbReference type="Proteomes" id="UP000825002"/>
    </source>
</evidence>
<dbReference type="Pfam" id="PF05602">
    <property type="entry name" value="CLPTM1"/>
    <property type="match status" value="1"/>
</dbReference>
<feature type="coiled-coil region" evidence="6">
    <location>
        <begin position="1122"/>
        <end position="1149"/>
    </location>
</feature>
<organism evidence="9 10">
    <name type="scientific">Fragariocoptes setiger</name>
    <dbReference type="NCBI Taxonomy" id="1670756"/>
    <lineage>
        <taxon>Eukaryota</taxon>
        <taxon>Metazoa</taxon>
        <taxon>Ecdysozoa</taxon>
        <taxon>Arthropoda</taxon>
        <taxon>Chelicerata</taxon>
        <taxon>Arachnida</taxon>
        <taxon>Acari</taxon>
        <taxon>Acariformes</taxon>
        <taxon>Trombidiformes</taxon>
        <taxon>Prostigmata</taxon>
        <taxon>Eupodina</taxon>
        <taxon>Eriophyoidea</taxon>
        <taxon>Phytoptidae</taxon>
        <taxon>Fragariocoptes</taxon>
    </lineage>
</organism>
<reference evidence="9 10" key="1">
    <citation type="submission" date="2020-10" db="EMBL/GenBank/DDBJ databases">
        <authorList>
            <person name="Klimov P.B."/>
            <person name="Dyachkov S.M."/>
            <person name="Chetverikov P.E."/>
        </authorList>
    </citation>
    <scope>NUCLEOTIDE SEQUENCE [LARGE SCALE GENOMIC DNA]</scope>
    <source>
        <strain evidence="9">BMOC 18-1129-001#AD2665</strain>
        <tissue evidence="9">Entire mites</tissue>
    </source>
</reference>
<feature type="compositionally biased region" description="Polar residues" evidence="7">
    <location>
        <begin position="19"/>
        <end position="31"/>
    </location>
</feature>
<feature type="transmembrane region" description="Helical" evidence="8">
    <location>
        <begin position="512"/>
        <end position="532"/>
    </location>
</feature>
<evidence type="ECO:0000256" key="7">
    <source>
        <dbReference type="SAM" id="MobiDB-lite"/>
    </source>
</evidence>
<proteinExistence type="inferred from homology"/>
<keyword evidence="10" id="KW-1185">Reference proteome</keyword>